<dbReference type="InterPro" id="IPR002885">
    <property type="entry name" value="PPR_rpt"/>
</dbReference>
<evidence type="ECO:0000256" key="1">
    <source>
        <dbReference type="ARBA" id="ARBA00022737"/>
    </source>
</evidence>
<dbReference type="Gene3D" id="1.25.40.10">
    <property type="entry name" value="Tetratricopeptide repeat domain"/>
    <property type="match status" value="3"/>
</dbReference>
<comment type="caution">
    <text evidence="3">The sequence shown here is derived from an EMBL/GenBank/DDBJ whole genome shotgun (WGS) entry which is preliminary data.</text>
</comment>
<evidence type="ECO:0008006" key="5">
    <source>
        <dbReference type="Google" id="ProtNLM"/>
    </source>
</evidence>
<evidence type="ECO:0000256" key="2">
    <source>
        <dbReference type="PROSITE-ProRule" id="PRU00708"/>
    </source>
</evidence>
<dbReference type="Pfam" id="PF13812">
    <property type="entry name" value="PPR_3"/>
    <property type="match status" value="1"/>
</dbReference>
<feature type="repeat" description="PPR" evidence="2">
    <location>
        <begin position="159"/>
        <end position="194"/>
    </location>
</feature>
<dbReference type="PANTHER" id="PTHR47926:SF417">
    <property type="entry name" value="PENTACOTRIPEPTIDE-REPEAT REGION OF PRORP DOMAIN-CONTAINING PROTEIN"/>
    <property type="match status" value="1"/>
</dbReference>
<proteinExistence type="predicted"/>
<name>A0A6A6MVX5_HEVBR</name>
<keyword evidence="1" id="KW-0677">Repeat</keyword>
<gene>
    <name evidence="3" type="ORF">GH714_039554</name>
</gene>
<dbReference type="PANTHER" id="PTHR47926">
    <property type="entry name" value="PENTATRICOPEPTIDE REPEAT-CONTAINING PROTEIN"/>
    <property type="match status" value="1"/>
</dbReference>
<reference evidence="3 4" key="1">
    <citation type="journal article" date="2020" name="Mol. Plant">
        <title>The Chromosome-Based Rubber Tree Genome Provides New Insights into Spurge Genome Evolution and Rubber Biosynthesis.</title>
        <authorList>
            <person name="Liu J."/>
            <person name="Shi C."/>
            <person name="Shi C.C."/>
            <person name="Li W."/>
            <person name="Zhang Q.J."/>
            <person name="Zhang Y."/>
            <person name="Li K."/>
            <person name="Lu H.F."/>
            <person name="Shi C."/>
            <person name="Zhu S.T."/>
            <person name="Xiao Z.Y."/>
            <person name="Nan H."/>
            <person name="Yue Y."/>
            <person name="Zhu X.G."/>
            <person name="Wu Y."/>
            <person name="Hong X.N."/>
            <person name="Fan G.Y."/>
            <person name="Tong Y."/>
            <person name="Zhang D."/>
            <person name="Mao C.L."/>
            <person name="Liu Y.L."/>
            <person name="Hao S.J."/>
            <person name="Liu W.Q."/>
            <person name="Lv M.Q."/>
            <person name="Zhang H.B."/>
            <person name="Liu Y."/>
            <person name="Hu-Tang G.R."/>
            <person name="Wang J.P."/>
            <person name="Wang J.H."/>
            <person name="Sun Y.H."/>
            <person name="Ni S.B."/>
            <person name="Chen W.B."/>
            <person name="Zhang X.C."/>
            <person name="Jiao Y.N."/>
            <person name="Eichler E.E."/>
            <person name="Li G.H."/>
            <person name="Liu X."/>
            <person name="Gao L.Z."/>
        </authorList>
    </citation>
    <scope>NUCLEOTIDE SEQUENCE [LARGE SCALE GENOMIC DNA]</scope>
    <source>
        <strain evidence="4">cv. GT1</strain>
        <tissue evidence="3">Leaf</tissue>
    </source>
</reference>
<dbReference type="InterPro" id="IPR011990">
    <property type="entry name" value="TPR-like_helical_dom_sf"/>
</dbReference>
<evidence type="ECO:0000313" key="4">
    <source>
        <dbReference type="Proteomes" id="UP000467840"/>
    </source>
</evidence>
<dbReference type="GO" id="GO:0009451">
    <property type="term" value="P:RNA modification"/>
    <property type="evidence" value="ECO:0007669"/>
    <property type="project" value="InterPro"/>
</dbReference>
<keyword evidence="4" id="KW-1185">Reference proteome</keyword>
<dbReference type="Proteomes" id="UP000467840">
    <property type="component" value="Chromosome 6"/>
</dbReference>
<protein>
    <recommendedName>
        <fullName evidence="5">Pentacotripeptide-repeat region of PRORP domain-containing protein</fullName>
    </recommendedName>
</protein>
<evidence type="ECO:0000313" key="3">
    <source>
        <dbReference type="EMBL" id="KAF2317680.1"/>
    </source>
</evidence>
<dbReference type="Pfam" id="PF01535">
    <property type="entry name" value="PPR"/>
    <property type="match status" value="4"/>
</dbReference>
<organism evidence="3 4">
    <name type="scientific">Hevea brasiliensis</name>
    <name type="common">Para rubber tree</name>
    <name type="synonym">Siphonia brasiliensis</name>
    <dbReference type="NCBI Taxonomy" id="3981"/>
    <lineage>
        <taxon>Eukaryota</taxon>
        <taxon>Viridiplantae</taxon>
        <taxon>Streptophyta</taxon>
        <taxon>Embryophyta</taxon>
        <taxon>Tracheophyta</taxon>
        <taxon>Spermatophyta</taxon>
        <taxon>Magnoliopsida</taxon>
        <taxon>eudicotyledons</taxon>
        <taxon>Gunneridae</taxon>
        <taxon>Pentapetalae</taxon>
        <taxon>rosids</taxon>
        <taxon>fabids</taxon>
        <taxon>Malpighiales</taxon>
        <taxon>Euphorbiaceae</taxon>
        <taxon>Crotonoideae</taxon>
        <taxon>Micrandreae</taxon>
        <taxon>Hevea</taxon>
    </lineage>
</organism>
<accession>A0A6A6MVX5</accession>
<dbReference type="AlphaFoldDB" id="A0A6A6MVX5"/>
<dbReference type="NCBIfam" id="TIGR00756">
    <property type="entry name" value="PPR"/>
    <property type="match status" value="2"/>
</dbReference>
<dbReference type="InterPro" id="IPR046960">
    <property type="entry name" value="PPR_At4g14850-like_plant"/>
</dbReference>
<dbReference type="EMBL" id="JAAGAX010000004">
    <property type="protein sequence ID" value="KAF2317680.1"/>
    <property type="molecule type" value="Genomic_DNA"/>
</dbReference>
<dbReference type="GO" id="GO:0003723">
    <property type="term" value="F:RNA binding"/>
    <property type="evidence" value="ECO:0007669"/>
    <property type="project" value="InterPro"/>
</dbReference>
<sequence>MKDFKRGPLVHSYIIRNGFDSNVNLSTKLVIFYAKRGDTVSARKVFDRMPARSVVSWTAQISGYTQNGGMQIQGCIQKSRFLGNLFVQSALIDLHSKCGNMEHACYLFGTMSERDVVSWNAMIGGYAVQGFADDSFRMFHSMMGEESAYDLYENMLKKDVKSFTALMTGYAHNSNYSGEALDIFKEIQQIHMEIDDVTFCAMLNICANAACLSMGRQIHALALKYKQSYDVAMGNALIDMYAKSGEIEDAARAFMRWRRKM</sequence>
<feature type="repeat" description="PPR" evidence="2">
    <location>
        <begin position="115"/>
        <end position="145"/>
    </location>
</feature>
<dbReference type="PROSITE" id="PS51375">
    <property type="entry name" value="PPR"/>
    <property type="match status" value="2"/>
</dbReference>